<evidence type="ECO:0000313" key="3">
    <source>
        <dbReference type="Proteomes" id="UP000230405"/>
    </source>
</evidence>
<name>A0A2M7VEI5_9BACT</name>
<proteinExistence type="predicted"/>
<dbReference type="Proteomes" id="UP000230405">
    <property type="component" value="Unassembled WGS sequence"/>
</dbReference>
<protein>
    <recommendedName>
        <fullName evidence="4">Cell division protein FtsL</fullName>
    </recommendedName>
</protein>
<keyword evidence="1" id="KW-0812">Transmembrane</keyword>
<gene>
    <name evidence="2" type="ORF">COX77_03005</name>
</gene>
<keyword evidence="1" id="KW-0472">Membrane</keyword>
<feature type="transmembrane region" description="Helical" evidence="1">
    <location>
        <begin position="12"/>
        <end position="34"/>
    </location>
</feature>
<dbReference type="EMBL" id="PFPO01000056">
    <property type="protein sequence ID" value="PIZ98923.1"/>
    <property type="molecule type" value="Genomic_DNA"/>
</dbReference>
<sequence length="103" mass="11551">MRGPKTNFKIVSFVQLRTFLVVFSVVALFGYLGIINNSSTLGIEYAKLQNEIQTLQATNNELKIQIGNHQSISRVEQLASQLNMVKVDQYTYLNSETAVAIVK</sequence>
<evidence type="ECO:0008006" key="4">
    <source>
        <dbReference type="Google" id="ProtNLM"/>
    </source>
</evidence>
<comment type="caution">
    <text evidence="2">The sequence shown here is derived from an EMBL/GenBank/DDBJ whole genome shotgun (WGS) entry which is preliminary data.</text>
</comment>
<organism evidence="2 3">
    <name type="scientific">Candidatus Komeilibacteria bacterium CG_4_10_14_0_2_um_filter_37_10</name>
    <dbReference type="NCBI Taxonomy" id="1974470"/>
    <lineage>
        <taxon>Bacteria</taxon>
        <taxon>Candidatus Komeiliibacteriota</taxon>
    </lineage>
</organism>
<evidence type="ECO:0000313" key="2">
    <source>
        <dbReference type="EMBL" id="PIZ98923.1"/>
    </source>
</evidence>
<keyword evidence="1" id="KW-1133">Transmembrane helix</keyword>
<reference evidence="3" key="1">
    <citation type="submission" date="2017-09" db="EMBL/GenBank/DDBJ databases">
        <title>Depth-based differentiation of microbial function through sediment-hosted aquifers and enrichment of novel symbionts in the deep terrestrial subsurface.</title>
        <authorList>
            <person name="Probst A.J."/>
            <person name="Ladd B."/>
            <person name="Jarett J.K."/>
            <person name="Geller-Mcgrath D.E."/>
            <person name="Sieber C.M.K."/>
            <person name="Emerson J.B."/>
            <person name="Anantharaman K."/>
            <person name="Thomas B.C."/>
            <person name="Malmstrom R."/>
            <person name="Stieglmeier M."/>
            <person name="Klingl A."/>
            <person name="Woyke T."/>
            <person name="Ryan C.M."/>
            <person name="Banfield J.F."/>
        </authorList>
    </citation>
    <scope>NUCLEOTIDE SEQUENCE [LARGE SCALE GENOMIC DNA]</scope>
</reference>
<dbReference type="AlphaFoldDB" id="A0A2M7VEI5"/>
<evidence type="ECO:0000256" key="1">
    <source>
        <dbReference type="SAM" id="Phobius"/>
    </source>
</evidence>
<accession>A0A2M7VEI5</accession>